<reference evidence="3" key="1">
    <citation type="submission" date="2020-11" db="EMBL/GenBank/DDBJ databases">
        <authorList>
            <consortium name="DOE Joint Genome Institute"/>
            <person name="Ahrendt S."/>
            <person name="Riley R."/>
            <person name="Andreopoulos W."/>
            <person name="Labutti K."/>
            <person name="Pangilinan J."/>
            <person name="Ruiz-Duenas F.J."/>
            <person name="Barrasa J.M."/>
            <person name="Sanchez-Garcia M."/>
            <person name="Camarero S."/>
            <person name="Miyauchi S."/>
            <person name="Serrano A."/>
            <person name="Linde D."/>
            <person name="Babiker R."/>
            <person name="Drula E."/>
            <person name="Ayuso-Fernandez I."/>
            <person name="Pacheco R."/>
            <person name="Padilla G."/>
            <person name="Ferreira P."/>
            <person name="Barriuso J."/>
            <person name="Kellner H."/>
            <person name="Castanera R."/>
            <person name="Alfaro M."/>
            <person name="Ramirez L."/>
            <person name="Pisabarro A.G."/>
            <person name="Kuo A."/>
            <person name="Tritt A."/>
            <person name="Lipzen A."/>
            <person name="He G."/>
            <person name="Yan M."/>
            <person name="Ng V."/>
            <person name="Cullen D."/>
            <person name="Martin F."/>
            <person name="Rosso M.-N."/>
            <person name="Henrissat B."/>
            <person name="Hibbett D."/>
            <person name="Martinez A.T."/>
            <person name="Grigoriev I.V."/>
        </authorList>
    </citation>
    <scope>NUCLEOTIDE SEQUENCE</scope>
    <source>
        <strain evidence="3">MF-IS2</strain>
    </source>
</reference>
<accession>A0A9P6BVR6</accession>
<evidence type="ECO:0000256" key="2">
    <source>
        <dbReference type="SAM" id="MobiDB-lite"/>
    </source>
</evidence>
<keyword evidence="4" id="KW-1185">Reference proteome</keyword>
<evidence type="ECO:0000313" key="4">
    <source>
        <dbReference type="Proteomes" id="UP000807342"/>
    </source>
</evidence>
<name>A0A9P6BVR6_9AGAR</name>
<dbReference type="OrthoDB" id="331602at2759"/>
<organism evidence="3 4">
    <name type="scientific">Macrolepiota fuliginosa MF-IS2</name>
    <dbReference type="NCBI Taxonomy" id="1400762"/>
    <lineage>
        <taxon>Eukaryota</taxon>
        <taxon>Fungi</taxon>
        <taxon>Dikarya</taxon>
        <taxon>Basidiomycota</taxon>
        <taxon>Agaricomycotina</taxon>
        <taxon>Agaricomycetes</taxon>
        <taxon>Agaricomycetidae</taxon>
        <taxon>Agaricales</taxon>
        <taxon>Agaricineae</taxon>
        <taxon>Agaricaceae</taxon>
        <taxon>Macrolepiota</taxon>
    </lineage>
</organism>
<feature type="region of interest" description="Disordered" evidence="2">
    <location>
        <begin position="1"/>
        <end position="30"/>
    </location>
</feature>
<feature type="non-terminal residue" evidence="3">
    <location>
        <position position="243"/>
    </location>
</feature>
<dbReference type="AlphaFoldDB" id="A0A9P6BVR6"/>
<dbReference type="Proteomes" id="UP000807342">
    <property type="component" value="Unassembled WGS sequence"/>
</dbReference>
<evidence type="ECO:0000256" key="1">
    <source>
        <dbReference type="SAM" id="Coils"/>
    </source>
</evidence>
<sequence length="243" mass="28333">MTNPAPVKQDSLAAEPERDPQNSTAKRQRHTQIITNSISHASLERQLLVEHRERDRCHFADREREEREVNEREQAENNAHRKRTDAECKALRAELSSLRETHADLQDTHTSLACTSSQSISQHKSLLTTLQPRTSLLEEELVEARTLVDSHSQELQEAQDKIDELQAVQDENQQRVRDESDLGVVRDELRRQAEYLRQLERTNAKLNSELSILRDRQTSVEVLREKNRSLETKLQHTDELRRQ</sequence>
<dbReference type="EMBL" id="MU151704">
    <property type="protein sequence ID" value="KAF9442101.1"/>
    <property type="molecule type" value="Genomic_DNA"/>
</dbReference>
<feature type="region of interest" description="Disordered" evidence="2">
    <location>
        <begin position="63"/>
        <end position="84"/>
    </location>
</feature>
<proteinExistence type="predicted"/>
<feature type="coiled-coil region" evidence="1">
    <location>
        <begin position="141"/>
        <end position="240"/>
    </location>
</feature>
<keyword evidence="1" id="KW-0175">Coiled coil</keyword>
<feature type="compositionally biased region" description="Polar residues" evidence="2">
    <location>
        <begin position="21"/>
        <end position="30"/>
    </location>
</feature>
<evidence type="ECO:0000313" key="3">
    <source>
        <dbReference type="EMBL" id="KAF9442101.1"/>
    </source>
</evidence>
<comment type="caution">
    <text evidence="3">The sequence shown here is derived from an EMBL/GenBank/DDBJ whole genome shotgun (WGS) entry which is preliminary data.</text>
</comment>
<gene>
    <name evidence="3" type="ORF">P691DRAFT_509211</name>
</gene>
<protein>
    <submittedName>
        <fullName evidence="3">Uncharacterized protein</fullName>
    </submittedName>
</protein>